<feature type="compositionally biased region" description="Gly residues" evidence="1">
    <location>
        <begin position="626"/>
        <end position="637"/>
    </location>
</feature>
<evidence type="ECO:0000313" key="2">
    <source>
        <dbReference type="EMBL" id="QJA83602.1"/>
    </source>
</evidence>
<feature type="region of interest" description="Disordered" evidence="1">
    <location>
        <begin position="203"/>
        <end position="224"/>
    </location>
</feature>
<evidence type="ECO:0000313" key="3">
    <source>
        <dbReference type="EMBL" id="QJA91176.1"/>
    </source>
</evidence>
<feature type="compositionally biased region" description="Polar residues" evidence="1">
    <location>
        <begin position="212"/>
        <end position="224"/>
    </location>
</feature>
<dbReference type="EMBL" id="MT142514">
    <property type="protein sequence ID" value="QJA83602.1"/>
    <property type="molecule type" value="Genomic_DNA"/>
</dbReference>
<accession>A0A6M3KP80</accession>
<protein>
    <recommendedName>
        <fullName evidence="4">Portal protein</fullName>
    </recommendedName>
</protein>
<organism evidence="2">
    <name type="scientific">viral metagenome</name>
    <dbReference type="NCBI Taxonomy" id="1070528"/>
    <lineage>
        <taxon>unclassified sequences</taxon>
        <taxon>metagenomes</taxon>
        <taxon>organismal metagenomes</taxon>
    </lineage>
</organism>
<sequence>MKEDWTLSNLPPEGHMDVPDFFYMIFETALGEQERLKIRERLLDNHAMFRGKFDTKLRKRKVFTPINLFFANVERTVANITANNPTAEVIDMDGIKDSGEELMGARIKQWWKQTGQRSKLKESADNMEIYGYTVEKVWWNDEKQEPDCTVKDPFGVVPAPGIWKNWSEDMPYLVFLEVDYVDSIEKMYEVDGVASDEPYALLGESREENRPRTQTLTSSGVSSKTAHGKYSVAMSPVSGKSATGKKPFQRGLVIEIWIRGATGKTKESKPMLDPEGNPITDPLTDEFLFEEITKEKYPDGIRKVTIARKDIIRAKDKSSHSYLVLDDSPNIRLVNPKLDIEIAKTTYSWGRFPCLKTDSYNDSNSSYGFSAGEQTADLLIKISNIFTRLFAYVDQALSPTLIIEANCGITREMIQEQVGQPRLVLMPCKPRADIRFLQTPNLPTTFFNVLNVILQFYDRIYQIEDADRGKSPSRITAASAIVALQERNAILMQSKVESIEYVASERGKWAIGLWQNFGTREEFIDVNENQETFRGINFAGRRFNYQIEVGSTVPKTSLRIEEQIRWLAPRLDLRTILETLGIPNWKNIVERNGETELDMHLQGLIKAGMPKELALEIKQTLMQPQGGPGDVSGGGKGVVKTPDTVSPGTPRALQGGKVPENVRGQG</sequence>
<feature type="region of interest" description="Disordered" evidence="1">
    <location>
        <begin position="622"/>
        <end position="666"/>
    </location>
</feature>
<reference evidence="2" key="1">
    <citation type="submission" date="2020-03" db="EMBL/GenBank/DDBJ databases">
        <title>The deep terrestrial virosphere.</title>
        <authorList>
            <person name="Holmfeldt K."/>
            <person name="Nilsson E."/>
            <person name="Simone D."/>
            <person name="Lopez-Fernandez M."/>
            <person name="Wu X."/>
            <person name="de Brujin I."/>
            <person name="Lundin D."/>
            <person name="Andersson A."/>
            <person name="Bertilsson S."/>
            <person name="Dopson M."/>
        </authorList>
    </citation>
    <scope>NUCLEOTIDE SEQUENCE</scope>
    <source>
        <strain evidence="2">MM415A00270</strain>
        <strain evidence="3">MM415B03443</strain>
    </source>
</reference>
<name>A0A6M3KP80_9ZZZZ</name>
<dbReference type="AlphaFoldDB" id="A0A6M3KP80"/>
<proteinExistence type="predicted"/>
<evidence type="ECO:0000256" key="1">
    <source>
        <dbReference type="SAM" id="MobiDB-lite"/>
    </source>
</evidence>
<gene>
    <name evidence="2" type="ORF">MM415A00270_0010</name>
    <name evidence="3" type="ORF">MM415B03443_0007</name>
</gene>
<evidence type="ECO:0008006" key="4">
    <source>
        <dbReference type="Google" id="ProtNLM"/>
    </source>
</evidence>
<dbReference type="EMBL" id="MT142967">
    <property type="protein sequence ID" value="QJA91176.1"/>
    <property type="molecule type" value="Genomic_DNA"/>
</dbReference>